<dbReference type="SUPFAM" id="SSF53474">
    <property type="entry name" value="alpha/beta-Hydrolases"/>
    <property type="match status" value="1"/>
</dbReference>
<dbReference type="Pfam" id="PF04101">
    <property type="entry name" value="Glyco_tran_28_C"/>
    <property type="match status" value="1"/>
</dbReference>
<dbReference type="InterPro" id="IPR000073">
    <property type="entry name" value="AB_hydrolase_1"/>
</dbReference>
<evidence type="ECO:0000313" key="5">
    <source>
        <dbReference type="Proteomes" id="UP000554054"/>
    </source>
</evidence>
<dbReference type="RefSeq" id="WP_185992138.1">
    <property type="nucleotide sequence ID" value="NZ_JACCAE010000001.1"/>
</dbReference>
<feature type="domain" description="AB hydrolase-1" evidence="2">
    <location>
        <begin position="55"/>
        <end position="294"/>
    </location>
</feature>
<dbReference type="InterPro" id="IPR007235">
    <property type="entry name" value="Glyco_trans_28_C"/>
</dbReference>
<evidence type="ECO:0000259" key="3">
    <source>
        <dbReference type="Pfam" id="PF04101"/>
    </source>
</evidence>
<reference evidence="4 5" key="1">
    <citation type="submission" date="2020-07" db="EMBL/GenBank/DDBJ databases">
        <title>Sequencing the genomes of 1000 actinobacteria strains.</title>
        <authorList>
            <person name="Klenk H.-P."/>
        </authorList>
    </citation>
    <scope>NUCLEOTIDE SEQUENCE [LARGE SCALE GENOMIC DNA]</scope>
    <source>
        <strain evidence="4 5">DSM 26154</strain>
    </source>
</reference>
<sequence length="732" mass="80474">MSRAHAVHSSAAPLRVPLPVPGEEPRTCSPPHTTGSVVRDGVRIPYAVHGSGEVTVLLLPTWSLVPSRWWKAQVPYLARHLRVVTFDGRGSGDADRPAGSPGYADEQYAADAVAVLDATETERAVVVGYSCGATWSIHLAATLPDRVQAIVAIGPSCGLRVATPDRERFGWEAQLDTTQGWAKYNRDYWLGGGYDDFIDFFAHQIFTEPHSTKQVEDVVRWGHQISPQTLVDTTAGRLGRDGAVKVALEPLCAQVRCPVLVVHGTEDAVRPPAVGERLAQLTGGDLVLVTGGGHGLPGRDPVRINQLIKDFAQDSAAPSPPVRRTWTRAQSRPTKVLYLSSPIGLGHCRRDMAIAAALRGQHPELQIDWLTQDPVTRVLQEAGERVHPASEWLGSESRHLEDESADHDLHAFHAIRRMDEIQVNNFMVFADVVEEGDYDLVVGDEAWDVDYFLHENPELKRFPFAWLTDFVGWVPMPDGGEHEVALTADYNAEMIEQRARFGRVRDASVFVGTPDDVVDLPFGPGLPGIREWTEANFDFAGYVTGFVPPTDDERAAARRRLGCRDDELLCVVTVGGSGVGESLLRRVLDAVPLARRRIPGLRFLVVTGPRIDPETLPRRRGVSYRGYVPDLYRQLAACDLAVVQGGLTTCMELAASHRPFIYVPLQHHFEQNVHVRHRLERYGAGTCMDYAQACDPDALVTAMVEELGRVTHGLDVETDGAVRAAAMLAKLL</sequence>
<gene>
    <name evidence="4" type="ORF">BJY20_002833</name>
</gene>
<evidence type="ECO:0000313" key="4">
    <source>
        <dbReference type="EMBL" id="NYF99441.1"/>
    </source>
</evidence>
<dbReference type="InterPro" id="IPR050471">
    <property type="entry name" value="AB_hydrolase"/>
</dbReference>
<dbReference type="PANTHER" id="PTHR43433">
    <property type="entry name" value="HYDROLASE, ALPHA/BETA FOLD FAMILY PROTEIN"/>
    <property type="match status" value="1"/>
</dbReference>
<keyword evidence="5" id="KW-1185">Reference proteome</keyword>
<organism evidence="4 5">
    <name type="scientific">Janibacter cremeus</name>
    <dbReference type="NCBI Taxonomy" id="1285192"/>
    <lineage>
        <taxon>Bacteria</taxon>
        <taxon>Bacillati</taxon>
        <taxon>Actinomycetota</taxon>
        <taxon>Actinomycetes</taxon>
        <taxon>Micrococcales</taxon>
        <taxon>Intrasporangiaceae</taxon>
        <taxon>Janibacter</taxon>
    </lineage>
</organism>
<dbReference type="EMBL" id="JACCAE010000001">
    <property type="protein sequence ID" value="NYF99441.1"/>
    <property type="molecule type" value="Genomic_DNA"/>
</dbReference>
<dbReference type="InterPro" id="IPR029058">
    <property type="entry name" value="AB_hydrolase_fold"/>
</dbReference>
<protein>
    <submittedName>
        <fullName evidence="4">Pimeloyl-ACP methyl ester carboxylesterase/predicted glycosyltransferase</fullName>
    </submittedName>
</protein>
<comment type="caution">
    <text evidence="4">The sequence shown here is derived from an EMBL/GenBank/DDBJ whole genome shotgun (WGS) entry which is preliminary data.</text>
</comment>
<accession>A0A852W1C0</accession>
<dbReference type="Gene3D" id="3.40.50.2000">
    <property type="entry name" value="Glycogen Phosphorylase B"/>
    <property type="match status" value="1"/>
</dbReference>
<dbReference type="PANTHER" id="PTHR43433:SF5">
    <property type="entry name" value="AB HYDROLASE-1 DOMAIN-CONTAINING PROTEIN"/>
    <property type="match status" value="1"/>
</dbReference>
<evidence type="ECO:0000256" key="1">
    <source>
        <dbReference type="SAM" id="MobiDB-lite"/>
    </source>
</evidence>
<dbReference type="Pfam" id="PF00561">
    <property type="entry name" value="Abhydrolase_1"/>
    <property type="match status" value="1"/>
</dbReference>
<keyword evidence="4" id="KW-0808">Transferase</keyword>
<dbReference type="GO" id="GO:0016758">
    <property type="term" value="F:hexosyltransferase activity"/>
    <property type="evidence" value="ECO:0007669"/>
    <property type="project" value="InterPro"/>
</dbReference>
<dbReference type="Gene3D" id="3.40.50.1820">
    <property type="entry name" value="alpha/beta hydrolase"/>
    <property type="match status" value="1"/>
</dbReference>
<dbReference type="Proteomes" id="UP000554054">
    <property type="component" value="Unassembled WGS sequence"/>
</dbReference>
<dbReference type="SUPFAM" id="SSF53756">
    <property type="entry name" value="UDP-Glycosyltransferase/glycogen phosphorylase"/>
    <property type="match status" value="1"/>
</dbReference>
<dbReference type="AlphaFoldDB" id="A0A852W1C0"/>
<feature type="domain" description="Glycosyl transferase family 28 C-terminal" evidence="3">
    <location>
        <begin position="571"/>
        <end position="702"/>
    </location>
</feature>
<name>A0A852W1C0_9MICO</name>
<proteinExistence type="predicted"/>
<feature type="region of interest" description="Disordered" evidence="1">
    <location>
        <begin position="1"/>
        <end position="35"/>
    </location>
</feature>
<evidence type="ECO:0000259" key="2">
    <source>
        <dbReference type="Pfam" id="PF00561"/>
    </source>
</evidence>